<name>A0A645EPH0_9ZZZZ</name>
<reference evidence="1" key="1">
    <citation type="submission" date="2019-08" db="EMBL/GenBank/DDBJ databases">
        <authorList>
            <person name="Kucharzyk K."/>
            <person name="Murdoch R.W."/>
            <person name="Higgins S."/>
            <person name="Loffler F."/>
        </authorList>
    </citation>
    <scope>NUCLEOTIDE SEQUENCE</scope>
</reference>
<protein>
    <submittedName>
        <fullName evidence="1">Uncharacterized protein</fullName>
    </submittedName>
</protein>
<proteinExistence type="predicted"/>
<accession>A0A645EPH0</accession>
<gene>
    <name evidence="1" type="ORF">SDC9_150939</name>
</gene>
<evidence type="ECO:0000313" key="1">
    <source>
        <dbReference type="EMBL" id="MPN03707.1"/>
    </source>
</evidence>
<sequence length="180" mass="19749">MTRARPTIFSEPIGLRLCGIAEEPFWPFAKNSSTSRVSDFCSPRISVAKRSMLVAIKAIVAIYSACRSRGRTCVEISCGLIPNFSQTYSSTNGGMFAKVPTAPLIFPASTPFAACSKRSMLRFISEYIVASFKPNVVGSACTPCVRPMQTVFLCSFALLPMISSIFCRSLRRISLACFNW</sequence>
<dbReference type="EMBL" id="VSSQ01049633">
    <property type="protein sequence ID" value="MPN03707.1"/>
    <property type="molecule type" value="Genomic_DNA"/>
</dbReference>
<organism evidence="1">
    <name type="scientific">bioreactor metagenome</name>
    <dbReference type="NCBI Taxonomy" id="1076179"/>
    <lineage>
        <taxon>unclassified sequences</taxon>
        <taxon>metagenomes</taxon>
        <taxon>ecological metagenomes</taxon>
    </lineage>
</organism>
<dbReference type="AlphaFoldDB" id="A0A645EPH0"/>
<comment type="caution">
    <text evidence="1">The sequence shown here is derived from an EMBL/GenBank/DDBJ whole genome shotgun (WGS) entry which is preliminary data.</text>
</comment>